<feature type="domain" description="Major facilitator superfamily (MFS) profile" evidence="5">
    <location>
        <begin position="11"/>
        <end position="395"/>
    </location>
</feature>
<feature type="transmembrane region" description="Helical" evidence="4">
    <location>
        <begin position="370"/>
        <end position="391"/>
    </location>
</feature>
<feature type="transmembrane region" description="Helical" evidence="4">
    <location>
        <begin position="340"/>
        <end position="358"/>
    </location>
</feature>
<dbReference type="InterPro" id="IPR020846">
    <property type="entry name" value="MFS_dom"/>
</dbReference>
<dbReference type="EMBL" id="FNBP01000004">
    <property type="protein sequence ID" value="SDG05026.1"/>
    <property type="molecule type" value="Genomic_DNA"/>
</dbReference>
<keyword evidence="1 4" id="KW-0812">Transmembrane</keyword>
<evidence type="ECO:0000259" key="5">
    <source>
        <dbReference type="PROSITE" id="PS50850"/>
    </source>
</evidence>
<feature type="transmembrane region" description="Helical" evidence="4">
    <location>
        <begin position="81"/>
        <end position="99"/>
    </location>
</feature>
<evidence type="ECO:0000313" key="7">
    <source>
        <dbReference type="Proteomes" id="UP000199399"/>
    </source>
</evidence>
<dbReference type="GO" id="GO:0022857">
    <property type="term" value="F:transmembrane transporter activity"/>
    <property type="evidence" value="ECO:0007669"/>
    <property type="project" value="InterPro"/>
</dbReference>
<evidence type="ECO:0000256" key="2">
    <source>
        <dbReference type="ARBA" id="ARBA00022989"/>
    </source>
</evidence>
<keyword evidence="7" id="KW-1185">Reference proteome</keyword>
<dbReference type="Gene3D" id="1.20.1250.20">
    <property type="entry name" value="MFS general substrate transporter like domains"/>
    <property type="match status" value="2"/>
</dbReference>
<feature type="transmembrane region" description="Helical" evidence="4">
    <location>
        <begin position="210"/>
        <end position="239"/>
    </location>
</feature>
<reference evidence="7" key="1">
    <citation type="submission" date="2016-10" db="EMBL/GenBank/DDBJ databases">
        <authorList>
            <person name="Varghese N."/>
            <person name="Submissions S."/>
        </authorList>
    </citation>
    <scope>NUCLEOTIDE SEQUENCE [LARGE SCALE GENOMIC DNA]</scope>
    <source>
        <strain evidence="7">DSM 16477</strain>
    </source>
</reference>
<name>A0A1G7R2L6_9RHOB</name>
<dbReference type="PROSITE" id="PS50850">
    <property type="entry name" value="MFS"/>
    <property type="match status" value="1"/>
</dbReference>
<dbReference type="InterPro" id="IPR036259">
    <property type="entry name" value="MFS_trans_sf"/>
</dbReference>
<dbReference type="RefSeq" id="WP_093741694.1">
    <property type="nucleotide sequence ID" value="NZ_FNBP01000004.1"/>
</dbReference>
<feature type="transmembrane region" description="Helical" evidence="4">
    <location>
        <begin position="131"/>
        <end position="150"/>
    </location>
</feature>
<dbReference type="InterPro" id="IPR050327">
    <property type="entry name" value="Proton-linked_MCT"/>
</dbReference>
<dbReference type="PANTHER" id="PTHR11360">
    <property type="entry name" value="MONOCARBOXYLATE TRANSPORTER"/>
    <property type="match status" value="1"/>
</dbReference>
<accession>A0A1G7R2L6</accession>
<dbReference type="AlphaFoldDB" id="A0A1G7R2L6"/>
<dbReference type="OrthoDB" id="9793415at2"/>
<feature type="transmembrane region" description="Helical" evidence="4">
    <location>
        <begin position="251"/>
        <end position="270"/>
    </location>
</feature>
<keyword evidence="3 4" id="KW-0472">Membrane</keyword>
<feature type="transmembrane region" description="Helical" evidence="4">
    <location>
        <begin position="12"/>
        <end position="40"/>
    </location>
</feature>
<keyword evidence="2 4" id="KW-1133">Transmembrane helix</keyword>
<feature type="transmembrane region" description="Helical" evidence="4">
    <location>
        <begin position="306"/>
        <end position="328"/>
    </location>
</feature>
<evidence type="ECO:0000256" key="4">
    <source>
        <dbReference type="SAM" id="Phobius"/>
    </source>
</evidence>
<evidence type="ECO:0000256" key="3">
    <source>
        <dbReference type="ARBA" id="ARBA00023136"/>
    </source>
</evidence>
<feature type="transmembrane region" description="Helical" evidence="4">
    <location>
        <begin position="170"/>
        <end position="189"/>
    </location>
</feature>
<evidence type="ECO:0000256" key="1">
    <source>
        <dbReference type="ARBA" id="ARBA00022692"/>
    </source>
</evidence>
<organism evidence="6 7">
    <name type="scientific">Sulfitobacter delicatus</name>
    <dbReference type="NCBI Taxonomy" id="218672"/>
    <lineage>
        <taxon>Bacteria</taxon>
        <taxon>Pseudomonadati</taxon>
        <taxon>Pseudomonadota</taxon>
        <taxon>Alphaproteobacteria</taxon>
        <taxon>Rhodobacterales</taxon>
        <taxon>Roseobacteraceae</taxon>
        <taxon>Sulfitobacter</taxon>
    </lineage>
</organism>
<sequence>MNTPDPQPAYRWVVVTAGALILAISMGAIVNGMSAFIVPMQAQFGWSRGDTTLINFAGILGLAFGGLVMGPQADRRGTRPVVLFGVIVLGASYVTASYLTALWQFYLLFFIAGFFGAGAIFPPIMAAVGNWFLMGAGVAIGIASAGQALGQGGVPFVSSLLIEWVGVSKAFAVIGAFMLMTLVPLSLLLRQPPAPSGANDPAQQDAPWTGLPTSVVITYLSAAIILCCTCMAVPLMHLVPLIQDRGFAPEQAGSVIFVMLMVAILGRLAFGKLADMIGALPAYITATAWMTVMVYGFVYIEDLNTFYVYAMIYGFGYAGVMTGVLVSIRVLVTPARRASAFAIVTMFGWFGHAIGGYQGGLLYDLTGDYAVPYSVAALAGILNLVIVSTLFRKQKSFLLRPSLS</sequence>
<gene>
    <name evidence="6" type="ORF">SAMN04489759_104248</name>
</gene>
<dbReference type="PANTHER" id="PTHR11360:SF290">
    <property type="entry name" value="MONOCARBOXYLATE MFS PERMEASE"/>
    <property type="match status" value="1"/>
</dbReference>
<feature type="transmembrane region" description="Helical" evidence="4">
    <location>
        <begin position="105"/>
        <end position="124"/>
    </location>
</feature>
<dbReference type="InterPro" id="IPR011701">
    <property type="entry name" value="MFS"/>
</dbReference>
<dbReference type="Proteomes" id="UP000199399">
    <property type="component" value="Unassembled WGS sequence"/>
</dbReference>
<feature type="transmembrane region" description="Helical" evidence="4">
    <location>
        <begin position="282"/>
        <end position="300"/>
    </location>
</feature>
<evidence type="ECO:0000313" key="6">
    <source>
        <dbReference type="EMBL" id="SDG05026.1"/>
    </source>
</evidence>
<feature type="transmembrane region" description="Helical" evidence="4">
    <location>
        <begin position="52"/>
        <end position="69"/>
    </location>
</feature>
<proteinExistence type="predicted"/>
<protein>
    <submittedName>
        <fullName evidence="6">Cyanate permease</fullName>
    </submittedName>
</protein>
<dbReference type="Pfam" id="PF07690">
    <property type="entry name" value="MFS_1"/>
    <property type="match status" value="1"/>
</dbReference>
<dbReference type="STRING" id="218672.SAMN04489759_104248"/>
<dbReference type="SUPFAM" id="SSF103473">
    <property type="entry name" value="MFS general substrate transporter"/>
    <property type="match status" value="1"/>
</dbReference>